<sequence>MRIVFVGAVDFSRHCLETLLRLQAEVVAVVTVAPEKSHLNSDYVDLGPIAARHNMPLLRVRQISSPENVEWIRAQRPDVVCVFGFSQLLSPELLSVAPLGCLGTHPALLPRNRGRHPIIWALVEGLTETGLTFLYLDEGVDSGDILWQRPVAIAPDDDAGSLYVKIRDLAQVAIAEFLPQLQAGTAPRTPQDHSRATYWRKRTEADGLIDWTASSQTIHNLIRGLARPYVGAHTLQNGQRSVVWKSRLPTTPVPNDLVDHPAGTMRLQPDGSVAVRTGDGWLLVLEMESQVVKKNAA</sequence>
<dbReference type="CDD" id="cd08651">
    <property type="entry name" value="FMT_core_like_4"/>
    <property type="match status" value="1"/>
</dbReference>
<dbReference type="SUPFAM" id="SSF50486">
    <property type="entry name" value="FMT C-terminal domain-like"/>
    <property type="match status" value="1"/>
</dbReference>
<dbReference type="GO" id="GO:0005829">
    <property type="term" value="C:cytosol"/>
    <property type="evidence" value="ECO:0007669"/>
    <property type="project" value="TreeGrafter"/>
</dbReference>
<feature type="domain" description="Formyl transferase C-terminal" evidence="2">
    <location>
        <begin position="203"/>
        <end position="289"/>
    </location>
</feature>
<keyword evidence="3" id="KW-0808">Transferase</keyword>
<name>A0A7C2JXH2_9PLAN</name>
<evidence type="ECO:0000259" key="2">
    <source>
        <dbReference type="Pfam" id="PF02911"/>
    </source>
</evidence>
<dbReference type="Pfam" id="PF02911">
    <property type="entry name" value="Formyl_trans_C"/>
    <property type="match status" value="1"/>
</dbReference>
<dbReference type="PANTHER" id="PTHR11138:SF5">
    <property type="entry name" value="METHIONYL-TRNA FORMYLTRANSFERASE, MITOCHONDRIAL"/>
    <property type="match status" value="1"/>
</dbReference>
<protein>
    <submittedName>
        <fullName evidence="3">Formyl transferase</fullName>
    </submittedName>
</protein>
<proteinExistence type="predicted"/>
<dbReference type="InterPro" id="IPR011034">
    <property type="entry name" value="Formyl_transferase-like_C_sf"/>
</dbReference>
<accession>A0A7C2JXH2</accession>
<organism evidence="3">
    <name type="scientific">Schlesneria paludicola</name>
    <dbReference type="NCBI Taxonomy" id="360056"/>
    <lineage>
        <taxon>Bacteria</taxon>
        <taxon>Pseudomonadati</taxon>
        <taxon>Planctomycetota</taxon>
        <taxon>Planctomycetia</taxon>
        <taxon>Planctomycetales</taxon>
        <taxon>Planctomycetaceae</taxon>
        <taxon>Schlesneria</taxon>
    </lineage>
</organism>
<dbReference type="GO" id="GO:0004479">
    <property type="term" value="F:methionyl-tRNA formyltransferase activity"/>
    <property type="evidence" value="ECO:0007669"/>
    <property type="project" value="TreeGrafter"/>
</dbReference>
<reference evidence="3" key="1">
    <citation type="journal article" date="2020" name="mSystems">
        <title>Genome- and Community-Level Interaction Insights into Carbon Utilization and Element Cycling Functions of Hydrothermarchaeota in Hydrothermal Sediment.</title>
        <authorList>
            <person name="Zhou Z."/>
            <person name="Liu Y."/>
            <person name="Xu W."/>
            <person name="Pan J."/>
            <person name="Luo Z.H."/>
            <person name="Li M."/>
        </authorList>
    </citation>
    <scope>NUCLEOTIDE SEQUENCE [LARGE SCALE GENOMIC DNA]</scope>
    <source>
        <strain evidence="3">SpSt-339</strain>
    </source>
</reference>
<dbReference type="SUPFAM" id="SSF53328">
    <property type="entry name" value="Formyltransferase"/>
    <property type="match status" value="1"/>
</dbReference>
<dbReference type="InterPro" id="IPR036477">
    <property type="entry name" value="Formyl_transf_N_sf"/>
</dbReference>
<gene>
    <name evidence="3" type="ORF">ENQ76_02285</name>
</gene>
<feature type="domain" description="Formyl transferase N-terminal" evidence="1">
    <location>
        <begin position="1"/>
        <end position="175"/>
    </location>
</feature>
<evidence type="ECO:0000259" key="1">
    <source>
        <dbReference type="Pfam" id="PF00551"/>
    </source>
</evidence>
<dbReference type="AlphaFoldDB" id="A0A7C2JXH2"/>
<evidence type="ECO:0000313" key="3">
    <source>
        <dbReference type="EMBL" id="HEN14285.1"/>
    </source>
</evidence>
<dbReference type="Gene3D" id="3.40.50.12230">
    <property type="match status" value="1"/>
</dbReference>
<comment type="caution">
    <text evidence="3">The sequence shown here is derived from an EMBL/GenBank/DDBJ whole genome shotgun (WGS) entry which is preliminary data.</text>
</comment>
<dbReference type="InterPro" id="IPR005793">
    <property type="entry name" value="Formyl_trans_C"/>
</dbReference>
<dbReference type="EMBL" id="DSOK01000072">
    <property type="protein sequence ID" value="HEN14285.1"/>
    <property type="molecule type" value="Genomic_DNA"/>
</dbReference>
<dbReference type="InterPro" id="IPR002376">
    <property type="entry name" value="Formyl_transf_N"/>
</dbReference>
<dbReference type="Pfam" id="PF00551">
    <property type="entry name" value="Formyl_trans_N"/>
    <property type="match status" value="1"/>
</dbReference>
<dbReference type="PANTHER" id="PTHR11138">
    <property type="entry name" value="METHIONYL-TRNA FORMYLTRANSFERASE"/>
    <property type="match status" value="1"/>
</dbReference>